<evidence type="ECO:0000313" key="1">
    <source>
        <dbReference type="EMBL" id="CAF3502714.1"/>
    </source>
</evidence>
<sequence length="129" mass="15047">MQIVKVFDNHKKTIVKLVVNENNKISYKYFRGTFPDAVGLMEMNESRCFSIPFDEDHNFVWNWNDNVVYDLIYSDPRNDRLFASTSSPQPPPPTPTTTTTLKDKIWTWMEVAGGLFSSTKPLDQYKKFN</sequence>
<evidence type="ECO:0000313" key="2">
    <source>
        <dbReference type="Proteomes" id="UP000663844"/>
    </source>
</evidence>
<accession>A0A818H5L6</accession>
<comment type="caution">
    <text evidence="1">The sequence shown here is derived from an EMBL/GenBank/DDBJ whole genome shotgun (WGS) entry which is preliminary data.</text>
</comment>
<protein>
    <submittedName>
        <fullName evidence="1">Uncharacterized protein</fullName>
    </submittedName>
</protein>
<dbReference type="AlphaFoldDB" id="A0A818H5L6"/>
<reference evidence="1" key="1">
    <citation type="submission" date="2021-02" db="EMBL/GenBank/DDBJ databases">
        <authorList>
            <person name="Nowell W R."/>
        </authorList>
    </citation>
    <scope>NUCLEOTIDE SEQUENCE</scope>
</reference>
<name>A0A818H5L6_9BILA</name>
<proteinExistence type="predicted"/>
<organism evidence="1 2">
    <name type="scientific">Adineta steineri</name>
    <dbReference type="NCBI Taxonomy" id="433720"/>
    <lineage>
        <taxon>Eukaryota</taxon>
        <taxon>Metazoa</taxon>
        <taxon>Spiralia</taxon>
        <taxon>Gnathifera</taxon>
        <taxon>Rotifera</taxon>
        <taxon>Eurotatoria</taxon>
        <taxon>Bdelloidea</taxon>
        <taxon>Adinetida</taxon>
        <taxon>Adinetidae</taxon>
        <taxon>Adineta</taxon>
    </lineage>
</organism>
<gene>
    <name evidence="1" type="ORF">OXD698_LOCUS1409</name>
</gene>
<dbReference type="EMBL" id="CAJOAZ010000040">
    <property type="protein sequence ID" value="CAF3502714.1"/>
    <property type="molecule type" value="Genomic_DNA"/>
</dbReference>
<dbReference type="Proteomes" id="UP000663844">
    <property type="component" value="Unassembled WGS sequence"/>
</dbReference>